<dbReference type="AlphaFoldDB" id="A0A7W9TQV0"/>
<protein>
    <submittedName>
        <fullName evidence="2">Uncharacterized protein</fullName>
    </submittedName>
</protein>
<evidence type="ECO:0000313" key="2">
    <source>
        <dbReference type="EMBL" id="MBB6085193.1"/>
    </source>
</evidence>
<dbReference type="Proteomes" id="UP000541136">
    <property type="component" value="Unassembled WGS sequence"/>
</dbReference>
<evidence type="ECO:0000256" key="1">
    <source>
        <dbReference type="SAM" id="MobiDB-lite"/>
    </source>
</evidence>
<feature type="region of interest" description="Disordered" evidence="1">
    <location>
        <begin position="20"/>
        <end position="91"/>
    </location>
</feature>
<gene>
    <name evidence="2" type="ORF">HNR28_003247</name>
</gene>
<proteinExistence type="predicted"/>
<accession>A0A7W9TQV0</accession>
<reference evidence="2 3" key="1">
    <citation type="submission" date="2020-08" db="EMBL/GenBank/DDBJ databases">
        <title>Genomic Encyclopedia of Type Strains, Phase IV (KMG-IV): sequencing the most valuable type-strain genomes for metagenomic binning, comparative biology and taxonomic classification.</title>
        <authorList>
            <person name="Goeker M."/>
        </authorList>
    </citation>
    <scope>NUCLEOTIDE SEQUENCE [LARGE SCALE GENOMIC DNA]</scope>
    <source>
        <strain evidence="2 3">DSM 12141</strain>
    </source>
</reference>
<dbReference type="EMBL" id="JACHIB010000021">
    <property type="protein sequence ID" value="MBB6085193.1"/>
    <property type="molecule type" value="Genomic_DNA"/>
</dbReference>
<organism evidence="2 3">
    <name type="scientific">Castellaniella defragrans</name>
    <name type="common">Alcaligenes defragrans</name>
    <dbReference type="NCBI Taxonomy" id="75697"/>
    <lineage>
        <taxon>Bacteria</taxon>
        <taxon>Pseudomonadati</taxon>
        <taxon>Pseudomonadota</taxon>
        <taxon>Betaproteobacteria</taxon>
        <taxon>Burkholderiales</taxon>
        <taxon>Alcaligenaceae</taxon>
        <taxon>Castellaniella</taxon>
    </lineage>
</organism>
<sequence>MHDLASDFSCAFSSWKERHKDVPQASGSVPGQCRSKTVFSRKVEQKDRVRAVSNQRKTPQAKARCGVSNKKMKAKRLSTNNQNLGDSFGGV</sequence>
<comment type="caution">
    <text evidence="2">The sequence shown here is derived from an EMBL/GenBank/DDBJ whole genome shotgun (WGS) entry which is preliminary data.</text>
</comment>
<feature type="compositionally biased region" description="Polar residues" evidence="1">
    <location>
        <begin position="25"/>
        <end position="38"/>
    </location>
</feature>
<evidence type="ECO:0000313" key="3">
    <source>
        <dbReference type="Proteomes" id="UP000541136"/>
    </source>
</evidence>
<feature type="compositionally biased region" description="Basic and acidic residues" evidence="1">
    <location>
        <begin position="41"/>
        <end position="50"/>
    </location>
</feature>
<dbReference type="RefSeq" id="WP_151023901.1">
    <property type="nucleotide sequence ID" value="NZ_JACHIB010000021.1"/>
</dbReference>
<name>A0A7W9TQV0_CASDE</name>